<feature type="domain" description="Glycosyltransferase subfamily 4-like N-terminal" evidence="1">
    <location>
        <begin position="18"/>
        <end position="159"/>
    </location>
</feature>
<dbReference type="EMBL" id="CP001399">
    <property type="protein sequence ID" value="ACP35050.1"/>
    <property type="molecule type" value="Genomic_DNA"/>
</dbReference>
<sequence>MKMKIGFVMMESIYPQRGGIHEQVYLLLRELHRRGYDAEIVAYSKRNVDQKGRRLLWLRQNSPAFISKISKYDIVISETAWPIIPSLISSKIFHKKCILHLHSIESKQDVGLSLLGKSIITFFEKLSVFCDIILVPSKIEQKLLKSSKVKILPNIIDIEAFNLYKPIELKRPAVVFVGGMGYPPNREAAEFIVRISEKLKNMGKYVNFYLVGPSPPKVSPPVYTTEYVESTIPFILSADICIAPLKRGGGVKLKVLEYMAAGKPIIATKKAVEGIDNIKYINAETEDEFINGIVEILSGKIDLNFTENKDIILKNHTSFVAGDILEKIIKDI</sequence>
<dbReference type="Pfam" id="PF13692">
    <property type="entry name" value="Glyco_trans_1_4"/>
    <property type="match status" value="1"/>
</dbReference>
<dbReference type="Proteomes" id="UP000001747">
    <property type="component" value="Chromosome"/>
</dbReference>
<dbReference type="Gene3D" id="3.40.50.2000">
    <property type="entry name" value="Glycogen Phosphorylase B"/>
    <property type="match status" value="2"/>
</dbReference>
<dbReference type="AlphaFoldDB" id="C3MNT7"/>
<accession>C3MNT7</accession>
<dbReference type="RefSeq" id="WP_012713418.1">
    <property type="nucleotide sequence ID" value="NC_012589.1"/>
</dbReference>
<evidence type="ECO:0000313" key="3">
    <source>
        <dbReference type="Proteomes" id="UP000001747"/>
    </source>
</evidence>
<dbReference type="PANTHER" id="PTHR12526">
    <property type="entry name" value="GLYCOSYLTRANSFERASE"/>
    <property type="match status" value="1"/>
</dbReference>
<dbReference type="GeneID" id="7797520"/>
<dbReference type="OrthoDB" id="132546at2157"/>
<dbReference type="CAZy" id="GT4">
    <property type="family name" value="Glycosyltransferase Family 4"/>
</dbReference>
<dbReference type="InterPro" id="IPR028098">
    <property type="entry name" value="Glyco_trans_4-like_N"/>
</dbReference>
<evidence type="ECO:0000313" key="2">
    <source>
        <dbReference type="EMBL" id="ACP35050.1"/>
    </source>
</evidence>
<dbReference type="Pfam" id="PF13439">
    <property type="entry name" value="Glyco_transf_4"/>
    <property type="match status" value="1"/>
</dbReference>
<dbReference type="CDD" id="cd03801">
    <property type="entry name" value="GT4_PimA-like"/>
    <property type="match status" value="1"/>
</dbReference>
<dbReference type="KEGG" id="sis:LS215_1016"/>
<gene>
    <name evidence="2" type="ordered locus">LS215_1016</name>
</gene>
<proteinExistence type="predicted"/>
<protein>
    <recommendedName>
        <fullName evidence="1">Glycosyltransferase subfamily 4-like N-terminal domain-containing protein</fullName>
    </recommendedName>
</protein>
<name>C3MNT7_SACI2</name>
<dbReference type="SUPFAM" id="SSF53756">
    <property type="entry name" value="UDP-Glycosyltransferase/glycogen phosphorylase"/>
    <property type="match status" value="1"/>
</dbReference>
<dbReference type="HOGENOM" id="CLU_815387_0_0_2"/>
<organism evidence="2 3">
    <name type="scientific">Saccharolobus islandicus (strain L.S.2.15 / Lassen #1)</name>
    <name type="common">Sulfolobus islandicus</name>
    <dbReference type="NCBI Taxonomy" id="429572"/>
    <lineage>
        <taxon>Archaea</taxon>
        <taxon>Thermoproteota</taxon>
        <taxon>Thermoprotei</taxon>
        <taxon>Sulfolobales</taxon>
        <taxon>Sulfolobaceae</taxon>
        <taxon>Saccharolobus</taxon>
    </lineage>
</organism>
<reference evidence="2 3" key="1">
    <citation type="journal article" date="2009" name="Proc. Natl. Acad. Sci. U.S.A.">
        <title>Biogeography of the Sulfolobus islandicus pan-genome.</title>
        <authorList>
            <person name="Reno M.L."/>
            <person name="Held N.L."/>
            <person name="Fields C.J."/>
            <person name="Burke P.V."/>
            <person name="Whitaker R.J."/>
        </authorList>
    </citation>
    <scope>NUCLEOTIDE SEQUENCE [LARGE SCALE GENOMIC DNA]</scope>
    <source>
        <strain evidence="3">L.S.2.15 / Lassen #1</strain>
    </source>
</reference>
<evidence type="ECO:0000259" key="1">
    <source>
        <dbReference type="Pfam" id="PF13439"/>
    </source>
</evidence>